<dbReference type="SUPFAM" id="SSF160544">
    <property type="entry name" value="EscU C-terminal domain-like"/>
    <property type="match status" value="1"/>
</dbReference>
<dbReference type="RefSeq" id="WP_089411279.1">
    <property type="nucleotide sequence ID" value="NZ_FZQA01000001.1"/>
</dbReference>
<dbReference type="GO" id="GO:0005886">
    <property type="term" value="C:plasma membrane"/>
    <property type="evidence" value="ECO:0007669"/>
    <property type="project" value="TreeGrafter"/>
</dbReference>
<dbReference type="OrthoDB" id="9807950at2"/>
<keyword evidence="4" id="KW-0966">Cell projection</keyword>
<keyword evidence="4" id="KW-0282">Flagellum</keyword>
<feature type="transmembrane region" description="Helical" evidence="3">
    <location>
        <begin position="151"/>
        <end position="169"/>
    </location>
</feature>
<organism evidence="4 5">
    <name type="scientific">Amphiplicatus metriothermophilus</name>
    <dbReference type="NCBI Taxonomy" id="1519374"/>
    <lineage>
        <taxon>Bacteria</taxon>
        <taxon>Pseudomonadati</taxon>
        <taxon>Pseudomonadota</taxon>
        <taxon>Alphaproteobacteria</taxon>
        <taxon>Parvularculales</taxon>
        <taxon>Parvularculaceae</taxon>
        <taxon>Amphiplicatus</taxon>
    </lineage>
</organism>
<dbReference type="GO" id="GO:0009306">
    <property type="term" value="P:protein secretion"/>
    <property type="evidence" value="ECO:0007669"/>
    <property type="project" value="InterPro"/>
</dbReference>
<feature type="compositionally biased region" description="Basic and acidic residues" evidence="2">
    <location>
        <begin position="1"/>
        <end position="14"/>
    </location>
</feature>
<evidence type="ECO:0000256" key="2">
    <source>
        <dbReference type="SAM" id="MobiDB-lite"/>
    </source>
</evidence>
<dbReference type="Pfam" id="PF01312">
    <property type="entry name" value="Bac_export_2"/>
    <property type="match status" value="1"/>
</dbReference>
<feature type="region of interest" description="Disordered" evidence="2">
    <location>
        <begin position="1"/>
        <end position="29"/>
    </location>
</feature>
<dbReference type="InterPro" id="IPR006135">
    <property type="entry name" value="T3SS_substrate_exporter"/>
</dbReference>
<feature type="transmembrane region" description="Helical" evidence="3">
    <location>
        <begin position="197"/>
        <end position="219"/>
    </location>
</feature>
<dbReference type="PRINTS" id="PR00950">
    <property type="entry name" value="TYPE3IMSPROT"/>
</dbReference>
<keyword evidence="4" id="KW-0969">Cilium</keyword>
<keyword evidence="3" id="KW-1133">Transmembrane helix</keyword>
<dbReference type="PANTHER" id="PTHR30531">
    <property type="entry name" value="FLAGELLAR BIOSYNTHETIC PROTEIN FLHB"/>
    <property type="match status" value="1"/>
</dbReference>
<dbReference type="PANTHER" id="PTHR30531:SF12">
    <property type="entry name" value="FLAGELLAR BIOSYNTHETIC PROTEIN FLHB"/>
    <property type="match status" value="1"/>
</dbReference>
<accession>A0A239PKJ1</accession>
<gene>
    <name evidence="4" type="ORF">SAMN06297382_0830</name>
</gene>
<protein>
    <submittedName>
        <fullName evidence="4">Flagellar biosynthetic protein FlhB</fullName>
    </submittedName>
</protein>
<keyword evidence="5" id="KW-1185">Reference proteome</keyword>
<evidence type="ECO:0000256" key="3">
    <source>
        <dbReference type="SAM" id="Phobius"/>
    </source>
</evidence>
<dbReference type="AlphaFoldDB" id="A0A239PKJ1"/>
<dbReference type="Gene3D" id="6.10.250.2080">
    <property type="match status" value="1"/>
</dbReference>
<comment type="similarity">
    <text evidence="1">Belongs to the type III secretion exporter family.</text>
</comment>
<keyword evidence="3" id="KW-0812">Transmembrane</keyword>
<evidence type="ECO:0000313" key="5">
    <source>
        <dbReference type="Proteomes" id="UP000198346"/>
    </source>
</evidence>
<dbReference type="Proteomes" id="UP000198346">
    <property type="component" value="Unassembled WGS sequence"/>
</dbReference>
<sequence length="365" mass="39581">MSESDKNGAGEKTHQPTQRKLQKSREQGEVPYSSEATAAATYASFYFALLLAGGWSAAKTSEILLAFFRHPADVGAALTSPAPSGFAERLVVELALALAPLFGALALAALASILAQRAVVFAPSKIKPKLSRLSIIDNAKQKYGPQGLFEFFKSFAKLAAITAILLFGLKDRFMELPSLSALPAQAFGDIVLREATFFLGLVTAAAVVIAALDLPWRIYQHRKKLMMSHQELKEESKETEGDPTLKAARRERANALARNRMLADVPEASVVIVNPAHYAVALKWEREKGGAPVCVAKGVDEIAARIREIAVKAGVPIRRDPPTARSIYALVDIGEEIRREHYAAVAAAIHYADEVQRKAKDGRTP</sequence>
<proteinExistence type="inferred from homology"/>
<reference evidence="4 5" key="1">
    <citation type="submission" date="2017-07" db="EMBL/GenBank/DDBJ databases">
        <authorList>
            <person name="Sun Z.S."/>
            <person name="Albrecht U."/>
            <person name="Echele G."/>
            <person name="Lee C.C."/>
        </authorList>
    </citation>
    <scope>NUCLEOTIDE SEQUENCE [LARGE SCALE GENOMIC DNA]</scope>
    <source>
        <strain evidence="4 5">CGMCC 1.12710</strain>
    </source>
</reference>
<keyword evidence="3" id="KW-0472">Membrane</keyword>
<feature type="transmembrane region" description="Helical" evidence="3">
    <location>
        <begin position="94"/>
        <end position="115"/>
    </location>
</feature>
<dbReference type="EMBL" id="FZQA01000001">
    <property type="protein sequence ID" value="SNT68328.1"/>
    <property type="molecule type" value="Genomic_DNA"/>
</dbReference>
<dbReference type="Gene3D" id="3.40.1690.10">
    <property type="entry name" value="secretion proteins EscU"/>
    <property type="match status" value="1"/>
</dbReference>
<evidence type="ECO:0000313" key="4">
    <source>
        <dbReference type="EMBL" id="SNT68328.1"/>
    </source>
</evidence>
<name>A0A239PKJ1_9PROT</name>
<evidence type="ECO:0000256" key="1">
    <source>
        <dbReference type="ARBA" id="ARBA00010690"/>
    </source>
</evidence>
<dbReference type="InterPro" id="IPR029025">
    <property type="entry name" value="T3SS_substrate_exporter_C"/>
</dbReference>